<evidence type="ECO:0000259" key="1">
    <source>
        <dbReference type="Pfam" id="PF06527"/>
    </source>
</evidence>
<dbReference type="RefSeq" id="WP_346013190.1">
    <property type="nucleotide sequence ID" value="NZ_JAQYXP010000003.1"/>
</dbReference>
<name>A0ABU9ZZ57_9HYPH</name>
<gene>
    <name evidence="2" type="ORF">PUR29_22580</name>
</gene>
<dbReference type="Proteomes" id="UP001407347">
    <property type="component" value="Unassembled WGS sequence"/>
</dbReference>
<proteinExistence type="predicted"/>
<dbReference type="InterPro" id="IPR009492">
    <property type="entry name" value="TniQ"/>
</dbReference>
<comment type="caution">
    <text evidence="2">The sequence shown here is derived from an EMBL/GenBank/DDBJ whole genome shotgun (WGS) entry which is preliminary data.</text>
</comment>
<protein>
    <submittedName>
        <fullName evidence="2">TniQ family protein</fullName>
    </submittedName>
</protein>
<evidence type="ECO:0000313" key="3">
    <source>
        <dbReference type="Proteomes" id="UP001407347"/>
    </source>
</evidence>
<accession>A0ABU9ZZ57</accession>
<feature type="domain" description="TniQ" evidence="1">
    <location>
        <begin position="9"/>
        <end position="141"/>
    </location>
</feature>
<dbReference type="Pfam" id="PF06527">
    <property type="entry name" value="TniQ"/>
    <property type="match status" value="1"/>
</dbReference>
<organism evidence="2 3">
    <name type="scientific">Methylobacterium ajmalii</name>
    <dbReference type="NCBI Taxonomy" id="2738439"/>
    <lineage>
        <taxon>Bacteria</taxon>
        <taxon>Pseudomonadati</taxon>
        <taxon>Pseudomonadota</taxon>
        <taxon>Alphaproteobacteria</taxon>
        <taxon>Hyphomicrobiales</taxon>
        <taxon>Methylobacteriaceae</taxon>
        <taxon>Methylobacterium</taxon>
    </lineage>
</organism>
<evidence type="ECO:0000313" key="2">
    <source>
        <dbReference type="EMBL" id="MEN3236340.1"/>
    </source>
</evidence>
<dbReference type="EMBL" id="JAQYXP010000003">
    <property type="protein sequence ID" value="MEN3236340.1"/>
    <property type="molecule type" value="Genomic_DNA"/>
</dbReference>
<sequence length="614" mass="67249">MTSLLALSCRLAPGESVPSFTARLAQRNGVGSAREFCLDMGMTFQACIDGEPVALAKLARLTALPLEVLEQASLRREGIGFRLRGESLTRFSVPRARIHACPACLRADLEVGVGGNEPAPYGRTEWLLRVFRACPVHACALTDVGNKEIDGPHALHDFALHMRGRETEIARLADEAAPRTPSALEGYVRDRLEAIARGGTLLDGLELHAAITTCEMLGVLATRGPATKLRSLTEEEWHDAGDAGYCLARGGERGIRALLDEIWRAHPFGRRGAAGPHAVFGFLYEWLAHDQDGAAFDAVRDIFRQFIVQTIPVGLGDDVLGQFVKKRELHSIYTASREYGHHPKRLRKVLAAAALIGEDHQFFSDHLVTFDAERARSVLVDEQTCMPLKDVAVYLNAGRVPARILAAEGFITPRTGRAGERGTLRASYATADLDTFLAHLFDGAESVTGTRDQAYPIPAAAKRACCTIAEVTRLIFDRRLAWVGRQAGVEGYLSVLVDLPEVKRHVHGPAYEGMTAHAVEKILRTSTRVVTGLIREGFLPRKTVINPINRCPVDLVSVADLDAFCAKYVSFSELAKSRRVSPLTLKYILASVPPAIERDRVGAAFYLREIVEKI</sequence>
<reference evidence="2 3" key="1">
    <citation type="journal article" date="2023" name="PLoS ONE">
        <title>Complete genome assembly of Hawai'i environmental nontuberculous mycobacteria reveals unexpected co-isolation with methylobacteria.</title>
        <authorList>
            <person name="Hendrix J."/>
            <person name="Epperson L.E."/>
            <person name="Tong E.I."/>
            <person name="Chan Y.L."/>
            <person name="Hasan N.A."/>
            <person name="Dawrs S.N."/>
            <person name="Norton G.J."/>
            <person name="Virdi R."/>
            <person name="Crooks J.L."/>
            <person name="Chan E.D."/>
            <person name="Honda J.R."/>
            <person name="Strong M."/>
        </authorList>
    </citation>
    <scope>NUCLEOTIDE SEQUENCE [LARGE SCALE GENOMIC DNA]</scope>
    <source>
        <strain evidence="2 3">NJH_HI04-1</strain>
    </source>
</reference>
<keyword evidence="3" id="KW-1185">Reference proteome</keyword>